<dbReference type="GO" id="GO:0004721">
    <property type="term" value="F:phosphoprotein phosphatase activity"/>
    <property type="evidence" value="ECO:0007669"/>
    <property type="project" value="InterPro"/>
</dbReference>
<gene>
    <name evidence="3" type="ORF">PHY01_05710</name>
</gene>
<comment type="similarity">
    <text evidence="1">Belongs to the protein-tyrosine phosphatase family.</text>
</comment>
<dbReference type="InterPro" id="IPR016130">
    <property type="entry name" value="Tyr_Pase_AS"/>
</dbReference>
<accession>A0A4Y3WIF1</accession>
<evidence type="ECO:0000313" key="3">
    <source>
        <dbReference type="EMBL" id="GEC18288.1"/>
    </source>
</evidence>
<dbReference type="AlphaFoldDB" id="A0A4Y3WIF1"/>
<evidence type="ECO:0000313" key="4">
    <source>
        <dbReference type="Proteomes" id="UP000320338"/>
    </source>
</evidence>
<reference evidence="3 4" key="1">
    <citation type="submission" date="2019-06" db="EMBL/GenBank/DDBJ databases">
        <title>Whole genome shotgun sequence of Pseudonocardia hydrocarbonoxydans NBRC 14498.</title>
        <authorList>
            <person name="Hosoyama A."/>
            <person name="Uohara A."/>
            <person name="Ohji S."/>
            <person name="Ichikawa N."/>
        </authorList>
    </citation>
    <scope>NUCLEOTIDE SEQUENCE [LARGE SCALE GENOMIC DNA]</scope>
    <source>
        <strain evidence="3 4">NBRC 14498</strain>
    </source>
</reference>
<dbReference type="EMBL" id="BJNG01000005">
    <property type="protein sequence ID" value="GEC18288.1"/>
    <property type="molecule type" value="Genomic_DNA"/>
</dbReference>
<protein>
    <recommendedName>
        <fullName evidence="2">Tyrosine specific protein phosphatases domain-containing protein</fullName>
    </recommendedName>
</protein>
<feature type="domain" description="Tyrosine specific protein phosphatases" evidence="2">
    <location>
        <begin position="114"/>
        <end position="158"/>
    </location>
</feature>
<name>A0A4Y3WIF1_9PSEU</name>
<dbReference type="PANTHER" id="PTHR31126:SF1">
    <property type="entry name" value="TYROSINE SPECIFIC PROTEIN PHOSPHATASES DOMAIN-CONTAINING PROTEIN"/>
    <property type="match status" value="1"/>
</dbReference>
<proteinExistence type="inferred from homology"/>
<keyword evidence="4" id="KW-1185">Reference proteome</keyword>
<dbReference type="PROSITE" id="PS00383">
    <property type="entry name" value="TYR_PHOSPHATASE_1"/>
    <property type="match status" value="1"/>
</dbReference>
<dbReference type="InterPro" id="IPR000387">
    <property type="entry name" value="Tyr_Pase_dom"/>
</dbReference>
<dbReference type="SUPFAM" id="SSF52799">
    <property type="entry name" value="(Phosphotyrosine protein) phosphatases II"/>
    <property type="match status" value="1"/>
</dbReference>
<dbReference type="Gene3D" id="3.90.190.10">
    <property type="entry name" value="Protein tyrosine phosphatase superfamily"/>
    <property type="match status" value="1"/>
</dbReference>
<evidence type="ECO:0000256" key="1">
    <source>
        <dbReference type="ARBA" id="ARBA00009580"/>
    </source>
</evidence>
<dbReference type="Pfam" id="PF13350">
    <property type="entry name" value="Y_phosphatase3"/>
    <property type="match status" value="1"/>
</dbReference>
<organism evidence="3 4">
    <name type="scientific">Pseudonocardia hydrocarbonoxydans</name>
    <dbReference type="NCBI Taxonomy" id="76726"/>
    <lineage>
        <taxon>Bacteria</taxon>
        <taxon>Bacillati</taxon>
        <taxon>Actinomycetota</taxon>
        <taxon>Actinomycetes</taxon>
        <taxon>Pseudonocardiales</taxon>
        <taxon>Pseudonocardiaceae</taxon>
        <taxon>Pseudonocardia</taxon>
    </lineage>
</organism>
<evidence type="ECO:0000259" key="2">
    <source>
        <dbReference type="PROSITE" id="PS50056"/>
    </source>
</evidence>
<comment type="caution">
    <text evidence="3">The sequence shown here is derived from an EMBL/GenBank/DDBJ whole genome shotgun (WGS) entry which is preliminary data.</text>
</comment>
<dbReference type="PROSITE" id="PS50056">
    <property type="entry name" value="TYR_PHOSPHATASE_2"/>
    <property type="match status" value="1"/>
</dbReference>
<dbReference type="PANTHER" id="PTHR31126">
    <property type="entry name" value="TYROSINE-PROTEIN PHOSPHATASE"/>
    <property type="match status" value="1"/>
</dbReference>
<sequence length="239" mass="24903">MTTSPAPANLRDLRGLRTDDGRIVRRGALYRSEVPLSGTAASAAVAIWPPTDVIDLRVPGEDPAPHRLDRPGTTVHSVPMGADLAPALAAERSTGHDLAEAYRLLARDAAGSIAHIARLVASSPGPVLVHCTAGKDRTGVVVAVLLRAVGVRRADVLEDYLRTEANLPQLWATLRAAGIHEPRNRALMGVQAAALEAVLDDVDAHEGGVAGWLAAHGVEDAVLARLSDRLLGAVQGAAA</sequence>
<dbReference type="RefSeq" id="WP_218029981.1">
    <property type="nucleotide sequence ID" value="NZ_BAAARZ010000025.1"/>
</dbReference>
<dbReference type="InterPro" id="IPR029021">
    <property type="entry name" value="Prot-tyrosine_phosphatase-like"/>
</dbReference>
<dbReference type="InterPro" id="IPR026893">
    <property type="entry name" value="Tyr/Ser_Pase_IphP-type"/>
</dbReference>
<dbReference type="Proteomes" id="UP000320338">
    <property type="component" value="Unassembled WGS sequence"/>
</dbReference>